<comment type="pathway">
    <text evidence="1">Protein modification; protein ubiquitination.</text>
</comment>
<dbReference type="NCBIfam" id="TIGR03804">
    <property type="entry name" value="para_beta_helix"/>
    <property type="match status" value="3"/>
</dbReference>
<dbReference type="AlphaFoldDB" id="H8KTZ5"/>
<dbReference type="OrthoDB" id="9767990at2"/>
<evidence type="ECO:0000259" key="5">
    <source>
        <dbReference type="Pfam" id="PF05048"/>
    </source>
</evidence>
<dbReference type="InterPro" id="IPR051550">
    <property type="entry name" value="SCF-Subunits/Alg-Epimerases"/>
</dbReference>
<dbReference type="InterPro" id="IPR022441">
    <property type="entry name" value="Para_beta_helix_rpt-2"/>
</dbReference>
<reference evidence="6" key="1">
    <citation type="submission" date="2012-02" db="EMBL/GenBank/DDBJ databases">
        <title>The complete genome of Solitalea canadensis DSM 3403.</title>
        <authorList>
            <consortium name="US DOE Joint Genome Institute (JGI-PGF)"/>
            <person name="Lucas S."/>
            <person name="Copeland A."/>
            <person name="Lapidus A."/>
            <person name="Glavina del Rio T."/>
            <person name="Dalin E."/>
            <person name="Tice H."/>
            <person name="Bruce D."/>
            <person name="Goodwin L."/>
            <person name="Pitluck S."/>
            <person name="Peters L."/>
            <person name="Ovchinnikova G."/>
            <person name="Lu M."/>
            <person name="Kyrpides N."/>
            <person name="Mavromatis K."/>
            <person name="Ivanova N."/>
            <person name="Brettin T."/>
            <person name="Detter J.C."/>
            <person name="Han C."/>
            <person name="Larimer F."/>
            <person name="Land M."/>
            <person name="Hauser L."/>
            <person name="Markowitz V."/>
            <person name="Cheng J.-F."/>
            <person name="Hugenholtz P."/>
            <person name="Woyke T."/>
            <person name="Wu D."/>
            <person name="Spring S."/>
            <person name="Schroeder M."/>
            <person name="Kopitz M."/>
            <person name="Brambilla E."/>
            <person name="Klenk H.-P."/>
            <person name="Eisen J.A."/>
        </authorList>
    </citation>
    <scope>NUCLEOTIDE SEQUENCE</scope>
    <source>
        <strain evidence="6">DSM 3403</strain>
    </source>
</reference>
<dbReference type="SUPFAM" id="SSF51126">
    <property type="entry name" value="Pectin lyase-like"/>
    <property type="match status" value="1"/>
</dbReference>
<dbReference type="eggNOG" id="COG3420">
    <property type="taxonomic scope" value="Bacteria"/>
</dbReference>
<dbReference type="InterPro" id="IPR007742">
    <property type="entry name" value="NosD_dom"/>
</dbReference>
<dbReference type="Pfam" id="PF05048">
    <property type="entry name" value="NosD"/>
    <property type="match status" value="1"/>
</dbReference>
<dbReference type="NCBIfam" id="TIGR04247">
    <property type="entry name" value="NosD_copper_fam"/>
    <property type="match status" value="1"/>
</dbReference>
<feature type="domain" description="Periplasmic copper-binding protein NosD beta helix" evidence="5">
    <location>
        <begin position="159"/>
        <end position="344"/>
    </location>
</feature>
<evidence type="ECO:0000256" key="1">
    <source>
        <dbReference type="ARBA" id="ARBA00004906"/>
    </source>
</evidence>
<dbReference type="InterPro" id="IPR026464">
    <property type="entry name" value="NosD_copper_fam"/>
</dbReference>
<dbReference type="Proteomes" id="UP000007590">
    <property type="component" value="Chromosome"/>
</dbReference>
<dbReference type="KEGG" id="scn:Solca_1781"/>
<evidence type="ECO:0000256" key="3">
    <source>
        <dbReference type="ARBA" id="ARBA00022786"/>
    </source>
</evidence>
<dbReference type="STRING" id="929556.Solca_1781"/>
<dbReference type="RefSeq" id="WP_014680072.1">
    <property type="nucleotide sequence ID" value="NC_017770.1"/>
</dbReference>
<dbReference type="Gene3D" id="2.160.20.10">
    <property type="entry name" value="Single-stranded right-handed beta-helix, Pectin lyase-like"/>
    <property type="match status" value="2"/>
</dbReference>
<evidence type="ECO:0000256" key="2">
    <source>
        <dbReference type="ARBA" id="ARBA00022737"/>
    </source>
</evidence>
<evidence type="ECO:0000313" key="6">
    <source>
        <dbReference type="EMBL" id="AFD06845.1"/>
    </source>
</evidence>
<dbReference type="SMART" id="SM00710">
    <property type="entry name" value="PbH1"/>
    <property type="match status" value="8"/>
</dbReference>
<keyword evidence="3" id="KW-0833">Ubl conjugation pathway</keyword>
<dbReference type="EMBL" id="CP003349">
    <property type="protein sequence ID" value="AFD06845.1"/>
    <property type="molecule type" value="Genomic_DNA"/>
</dbReference>
<dbReference type="HOGENOM" id="CLU_041882_1_1_10"/>
<dbReference type="PANTHER" id="PTHR22990:SF15">
    <property type="entry name" value="F-BOX ONLY PROTEIN 10"/>
    <property type="match status" value="1"/>
</dbReference>
<dbReference type="PANTHER" id="PTHR22990">
    <property type="entry name" value="F-BOX ONLY PROTEIN"/>
    <property type="match status" value="1"/>
</dbReference>
<accession>H8KTZ5</accession>
<keyword evidence="7" id="KW-1185">Reference proteome</keyword>
<protein>
    <submittedName>
        <fullName evidence="6">Parallel beta-helix repeat (Two copies)</fullName>
    </submittedName>
</protein>
<dbReference type="InterPro" id="IPR006626">
    <property type="entry name" value="PbH1"/>
</dbReference>
<sequence length="412" mass="46781">MTKENIYALLFCLIITLSSYAQQITVGPNEKYKTIQAALTVAKNGDRIVVKPGKYPCNNVTIDKSIQLIGENYPVLDGENKDEVLTILADNVVIKGFAVRNTNTGSVKDYAGIRVYKANNVQVLNNKLTNTFFGIYLSDADNCLIKNNDLIGSGHPMHSGNGIHLWKCNNVVIENNTIKKHRDGIYFEFVKQSLIKKNKSERNIRYGLHFMFSDDDQYIENSFKDNGSGVAVMYTKRIKMLNNVFENNWGNSSYGLLLKDISDSHIENNIFRKNTSAIYFEGSSRITVVNNDFLQNGWAVRLLANCENDTFEKNNFIGNTFDLTTNGTHNLNTFKQNYWDKYEGYDLNKDKIGDVPYRPVSLYSQILEKMPYAVTLMRSFIVSLLDKAEKAIPSITPETLMDEQPLLKSIAR</sequence>
<feature type="chain" id="PRO_5003613409" evidence="4">
    <location>
        <begin position="22"/>
        <end position="412"/>
    </location>
</feature>
<dbReference type="InterPro" id="IPR012334">
    <property type="entry name" value="Pectin_lyas_fold"/>
</dbReference>
<proteinExistence type="predicted"/>
<keyword evidence="4" id="KW-0732">Signal</keyword>
<feature type="signal peptide" evidence="4">
    <location>
        <begin position="1"/>
        <end position="21"/>
    </location>
</feature>
<keyword evidence="2" id="KW-0677">Repeat</keyword>
<evidence type="ECO:0000313" key="7">
    <source>
        <dbReference type="Proteomes" id="UP000007590"/>
    </source>
</evidence>
<dbReference type="InterPro" id="IPR011050">
    <property type="entry name" value="Pectin_lyase_fold/virulence"/>
</dbReference>
<organism evidence="6 7">
    <name type="scientific">Solitalea canadensis (strain ATCC 29591 / DSM 3403 / JCM 21819 / LMG 8368 / NBRC 15130 / NCIMB 12057 / USAM 9D)</name>
    <name type="common">Flexibacter canadensis</name>
    <dbReference type="NCBI Taxonomy" id="929556"/>
    <lineage>
        <taxon>Bacteria</taxon>
        <taxon>Pseudomonadati</taxon>
        <taxon>Bacteroidota</taxon>
        <taxon>Sphingobacteriia</taxon>
        <taxon>Sphingobacteriales</taxon>
        <taxon>Sphingobacteriaceae</taxon>
        <taxon>Solitalea</taxon>
    </lineage>
</organism>
<evidence type="ECO:0000256" key="4">
    <source>
        <dbReference type="SAM" id="SignalP"/>
    </source>
</evidence>
<name>H8KTZ5_SOLCM</name>
<gene>
    <name evidence="6" type="ordered locus">Solca_1781</name>
</gene>